<reference evidence="1 2" key="1">
    <citation type="submission" date="2017-01" db="EMBL/GenBank/DDBJ databases">
        <title>Comparative genomic analysis of Brazilian Leptospira santarosai.</title>
        <authorList>
            <person name="Moreno L.Z."/>
            <person name="Miraglia F."/>
            <person name="Kremer F.S."/>
            <person name="Eslabao M.R."/>
            <person name="Lilenbaum W."/>
            <person name="Dellagostin O.A."/>
            <person name="Moreno A.M."/>
        </authorList>
    </citation>
    <scope>NUCLEOTIDE SEQUENCE [LARGE SCALE GENOMIC DNA]</scope>
    <source>
        <strain evidence="1 2">M52/8-19</strain>
    </source>
</reference>
<dbReference type="RefSeq" id="WP_032928379.1">
    <property type="nucleotide sequence ID" value="NZ_CP028371.1"/>
</dbReference>
<evidence type="ECO:0000313" key="2">
    <source>
        <dbReference type="Proteomes" id="UP000189337"/>
    </source>
</evidence>
<sequence>MNLKNDNIEHCRNGGQFKWNGILFELKDRKFVMRPVGVDTFLFCRSLRHYPFRTLKKIIRGEWGRRVDPNE</sequence>
<accession>A0AB73LLB0</accession>
<protein>
    <submittedName>
        <fullName evidence="1">Uncharacterized protein</fullName>
    </submittedName>
</protein>
<dbReference type="AlphaFoldDB" id="A0AB73LLB0"/>
<organism evidence="1 2">
    <name type="scientific">Leptospira santarosai</name>
    <dbReference type="NCBI Taxonomy" id="28183"/>
    <lineage>
        <taxon>Bacteria</taxon>
        <taxon>Pseudomonadati</taxon>
        <taxon>Spirochaetota</taxon>
        <taxon>Spirochaetia</taxon>
        <taxon>Leptospirales</taxon>
        <taxon>Leptospiraceae</taxon>
        <taxon>Leptospira</taxon>
    </lineage>
</organism>
<proteinExistence type="predicted"/>
<dbReference type="EMBL" id="MTSU01000016">
    <property type="protein sequence ID" value="ONF91839.1"/>
    <property type="molecule type" value="Genomic_DNA"/>
</dbReference>
<gene>
    <name evidence="1" type="ORF">BWD14_15095</name>
</gene>
<evidence type="ECO:0000313" key="1">
    <source>
        <dbReference type="EMBL" id="ONF91839.1"/>
    </source>
</evidence>
<dbReference type="Proteomes" id="UP000189337">
    <property type="component" value="Unassembled WGS sequence"/>
</dbReference>
<comment type="caution">
    <text evidence="1">The sequence shown here is derived from an EMBL/GenBank/DDBJ whole genome shotgun (WGS) entry which is preliminary data.</text>
</comment>
<name>A0AB73LLB0_9LEPT</name>